<dbReference type="AlphaFoldDB" id="A0AAN6YIQ1"/>
<comment type="caution">
    <text evidence="2">The sequence shown here is derived from an EMBL/GenBank/DDBJ whole genome shotgun (WGS) entry which is preliminary data.</text>
</comment>
<keyword evidence="1" id="KW-1133">Transmembrane helix</keyword>
<proteinExistence type="predicted"/>
<evidence type="ECO:0000313" key="3">
    <source>
        <dbReference type="Proteomes" id="UP001301769"/>
    </source>
</evidence>
<dbReference type="EMBL" id="MU858048">
    <property type="protein sequence ID" value="KAK4219431.1"/>
    <property type="molecule type" value="Genomic_DNA"/>
</dbReference>
<dbReference type="Proteomes" id="UP001301769">
    <property type="component" value="Unassembled WGS sequence"/>
</dbReference>
<name>A0AAN6YIQ1_9PEZI</name>
<sequence length="109" mass="12623">MLLILSFLLLSPLPMSFFSVFFVPPIPLFFHVFLLFFRFLRPLQPNSSSAVFFSVQPCRSSYPLSSRRRNARGTLSTWRNTRESMSTWRQRLGIVRPVALAARRGDAKI</sequence>
<reference evidence="2" key="2">
    <citation type="submission" date="2023-05" db="EMBL/GenBank/DDBJ databases">
        <authorList>
            <consortium name="Lawrence Berkeley National Laboratory"/>
            <person name="Steindorff A."/>
            <person name="Hensen N."/>
            <person name="Bonometti L."/>
            <person name="Westerberg I."/>
            <person name="Brannstrom I.O."/>
            <person name="Guillou S."/>
            <person name="Cros-Aarteil S."/>
            <person name="Calhoun S."/>
            <person name="Haridas S."/>
            <person name="Kuo A."/>
            <person name="Mondo S."/>
            <person name="Pangilinan J."/>
            <person name="Riley R."/>
            <person name="Labutti K."/>
            <person name="Andreopoulos B."/>
            <person name="Lipzen A."/>
            <person name="Chen C."/>
            <person name="Yanf M."/>
            <person name="Daum C."/>
            <person name="Ng V."/>
            <person name="Clum A."/>
            <person name="Ohm R."/>
            <person name="Martin F."/>
            <person name="Silar P."/>
            <person name="Natvig D."/>
            <person name="Lalanne C."/>
            <person name="Gautier V."/>
            <person name="Ament-Velasquez S.L."/>
            <person name="Kruys A."/>
            <person name="Hutchinson M.I."/>
            <person name="Powell A.J."/>
            <person name="Barry K."/>
            <person name="Miller A.N."/>
            <person name="Grigoriev I.V."/>
            <person name="Debuchy R."/>
            <person name="Gladieux P."/>
            <person name="Thoren M.H."/>
            <person name="Johannesson H."/>
        </authorList>
    </citation>
    <scope>NUCLEOTIDE SEQUENCE</scope>
    <source>
        <strain evidence="2">PSN293</strain>
    </source>
</reference>
<evidence type="ECO:0000313" key="2">
    <source>
        <dbReference type="EMBL" id="KAK4219431.1"/>
    </source>
</evidence>
<protein>
    <submittedName>
        <fullName evidence="2">Uncharacterized protein</fullName>
    </submittedName>
</protein>
<keyword evidence="1" id="KW-0812">Transmembrane</keyword>
<feature type="transmembrane region" description="Helical" evidence="1">
    <location>
        <begin position="15"/>
        <end position="37"/>
    </location>
</feature>
<accession>A0AAN6YIQ1</accession>
<organism evidence="2 3">
    <name type="scientific">Rhypophila decipiens</name>
    <dbReference type="NCBI Taxonomy" id="261697"/>
    <lineage>
        <taxon>Eukaryota</taxon>
        <taxon>Fungi</taxon>
        <taxon>Dikarya</taxon>
        <taxon>Ascomycota</taxon>
        <taxon>Pezizomycotina</taxon>
        <taxon>Sordariomycetes</taxon>
        <taxon>Sordariomycetidae</taxon>
        <taxon>Sordariales</taxon>
        <taxon>Naviculisporaceae</taxon>
        <taxon>Rhypophila</taxon>
    </lineage>
</organism>
<reference evidence="2" key="1">
    <citation type="journal article" date="2023" name="Mol. Phylogenet. Evol.">
        <title>Genome-scale phylogeny and comparative genomics of the fungal order Sordariales.</title>
        <authorList>
            <person name="Hensen N."/>
            <person name="Bonometti L."/>
            <person name="Westerberg I."/>
            <person name="Brannstrom I.O."/>
            <person name="Guillou S."/>
            <person name="Cros-Aarteil S."/>
            <person name="Calhoun S."/>
            <person name="Haridas S."/>
            <person name="Kuo A."/>
            <person name="Mondo S."/>
            <person name="Pangilinan J."/>
            <person name="Riley R."/>
            <person name="LaButti K."/>
            <person name="Andreopoulos B."/>
            <person name="Lipzen A."/>
            <person name="Chen C."/>
            <person name="Yan M."/>
            <person name="Daum C."/>
            <person name="Ng V."/>
            <person name="Clum A."/>
            <person name="Steindorff A."/>
            <person name="Ohm R.A."/>
            <person name="Martin F."/>
            <person name="Silar P."/>
            <person name="Natvig D.O."/>
            <person name="Lalanne C."/>
            <person name="Gautier V."/>
            <person name="Ament-Velasquez S.L."/>
            <person name="Kruys A."/>
            <person name="Hutchinson M.I."/>
            <person name="Powell A.J."/>
            <person name="Barry K."/>
            <person name="Miller A.N."/>
            <person name="Grigoriev I.V."/>
            <person name="Debuchy R."/>
            <person name="Gladieux P."/>
            <person name="Hiltunen Thoren M."/>
            <person name="Johannesson H."/>
        </authorList>
    </citation>
    <scope>NUCLEOTIDE SEQUENCE</scope>
    <source>
        <strain evidence="2">PSN293</strain>
    </source>
</reference>
<evidence type="ECO:0000256" key="1">
    <source>
        <dbReference type="SAM" id="Phobius"/>
    </source>
</evidence>
<keyword evidence="3" id="KW-1185">Reference proteome</keyword>
<gene>
    <name evidence="2" type="ORF">QBC37DRAFT_135693</name>
</gene>
<keyword evidence="1" id="KW-0472">Membrane</keyword>